<proteinExistence type="predicted"/>
<sequence>MRRNFEWLLVAYAAPGGGILCQELLQPTFFGVHHLNPALSRSTIVQQLSMLVAFLNWVGPGSPNRVVCGDCEAIIQRVLDEHLNASPTNNMSIEPLGPGFPNSLGFKFELLNTFDWLSSMEG</sequence>
<reference evidence="1" key="1">
    <citation type="submission" date="2021-05" db="EMBL/GenBank/DDBJ databases">
        <authorList>
            <person name="Khan N."/>
        </authorList>
    </citation>
    <scope>NUCLEOTIDE SEQUENCE</scope>
</reference>
<dbReference type="Proteomes" id="UP000693738">
    <property type="component" value="Unassembled WGS sequence"/>
</dbReference>
<organism evidence="1 2">
    <name type="scientific">Fusarium equiseti</name>
    <name type="common">Fusarium scirpi</name>
    <dbReference type="NCBI Taxonomy" id="61235"/>
    <lineage>
        <taxon>Eukaryota</taxon>
        <taxon>Fungi</taxon>
        <taxon>Dikarya</taxon>
        <taxon>Ascomycota</taxon>
        <taxon>Pezizomycotina</taxon>
        <taxon>Sordariomycetes</taxon>
        <taxon>Hypocreomycetidae</taxon>
        <taxon>Hypocreales</taxon>
        <taxon>Nectriaceae</taxon>
        <taxon>Fusarium</taxon>
        <taxon>Fusarium incarnatum-equiseti species complex</taxon>
    </lineage>
</organism>
<gene>
    <name evidence="1" type="ORF">FEQUK3_LOCUS11492</name>
</gene>
<protein>
    <submittedName>
        <fullName evidence="1">Uncharacterized protein</fullName>
    </submittedName>
</protein>
<accession>A0A8J2IYU9</accession>
<evidence type="ECO:0000313" key="2">
    <source>
        <dbReference type="Proteomes" id="UP000693738"/>
    </source>
</evidence>
<evidence type="ECO:0000313" key="1">
    <source>
        <dbReference type="EMBL" id="CAG7565767.1"/>
    </source>
</evidence>
<dbReference type="AlphaFoldDB" id="A0A8J2IYU9"/>
<dbReference type="EMBL" id="CAJSTJ010000186">
    <property type="protein sequence ID" value="CAG7565767.1"/>
    <property type="molecule type" value="Genomic_DNA"/>
</dbReference>
<name>A0A8J2IYU9_FUSEQ</name>
<comment type="caution">
    <text evidence="1">The sequence shown here is derived from an EMBL/GenBank/DDBJ whole genome shotgun (WGS) entry which is preliminary data.</text>
</comment>